<evidence type="ECO:0000313" key="3">
    <source>
        <dbReference type="Proteomes" id="UP000249577"/>
    </source>
</evidence>
<keyword evidence="1" id="KW-0812">Transmembrane</keyword>
<evidence type="ECO:0000256" key="1">
    <source>
        <dbReference type="SAM" id="Phobius"/>
    </source>
</evidence>
<gene>
    <name evidence="2" type="ORF">DI565_04790</name>
</gene>
<organism evidence="2 3">
    <name type="scientific">Ancylobacter novellus</name>
    <name type="common">Thiobacillus novellus</name>
    <dbReference type="NCBI Taxonomy" id="921"/>
    <lineage>
        <taxon>Bacteria</taxon>
        <taxon>Pseudomonadati</taxon>
        <taxon>Pseudomonadota</taxon>
        <taxon>Alphaproteobacteria</taxon>
        <taxon>Hyphomicrobiales</taxon>
        <taxon>Xanthobacteraceae</taxon>
        <taxon>Ancylobacter</taxon>
    </lineage>
</organism>
<dbReference type="AlphaFoldDB" id="A0A2W5KT77"/>
<sequence length="92" mass="10133">MLSAISWLAVFFVVWWTTLFAVLPFGVRSQIEEGEVVPGSEGAAPARTPLLRIFGVTTIVAAIVFGVIYALLTWRLIPLDSIPFLPRFEKVG</sequence>
<dbReference type="Pfam" id="PF07330">
    <property type="entry name" value="DUF1467"/>
    <property type="match status" value="1"/>
</dbReference>
<dbReference type="InterPro" id="IPR009935">
    <property type="entry name" value="DUF1467"/>
</dbReference>
<keyword evidence="1" id="KW-1133">Transmembrane helix</keyword>
<accession>A0A2W5KT77</accession>
<feature type="transmembrane region" description="Helical" evidence="1">
    <location>
        <begin position="53"/>
        <end position="77"/>
    </location>
</feature>
<comment type="caution">
    <text evidence="2">The sequence shown here is derived from an EMBL/GenBank/DDBJ whole genome shotgun (WGS) entry which is preliminary data.</text>
</comment>
<evidence type="ECO:0000313" key="2">
    <source>
        <dbReference type="EMBL" id="PZQ18035.1"/>
    </source>
</evidence>
<dbReference type="EMBL" id="QFPN01000002">
    <property type="protein sequence ID" value="PZQ18035.1"/>
    <property type="molecule type" value="Genomic_DNA"/>
</dbReference>
<reference evidence="2 3" key="1">
    <citation type="submission" date="2017-08" db="EMBL/GenBank/DDBJ databases">
        <title>Infants hospitalized years apart are colonized by the same room-sourced microbial strains.</title>
        <authorList>
            <person name="Brooks B."/>
            <person name="Olm M.R."/>
            <person name="Firek B.A."/>
            <person name="Baker R."/>
            <person name="Thomas B.C."/>
            <person name="Morowitz M.J."/>
            <person name="Banfield J.F."/>
        </authorList>
    </citation>
    <scope>NUCLEOTIDE SEQUENCE [LARGE SCALE GENOMIC DNA]</scope>
    <source>
        <strain evidence="2">S2_005_003_R2_43</strain>
    </source>
</reference>
<name>A0A2W5KT77_ANCNO</name>
<dbReference type="Proteomes" id="UP000249577">
    <property type="component" value="Unassembled WGS sequence"/>
</dbReference>
<proteinExistence type="predicted"/>
<keyword evidence="1" id="KW-0472">Membrane</keyword>
<protein>
    <submittedName>
        <fullName evidence="2">DUF1467 domain-containing protein</fullName>
    </submittedName>
</protein>